<feature type="compositionally biased region" description="Polar residues" evidence="1">
    <location>
        <begin position="212"/>
        <end position="225"/>
    </location>
</feature>
<gene>
    <name evidence="2" type="ORF">AXG93_4448s1330</name>
</gene>
<dbReference type="Proteomes" id="UP000077202">
    <property type="component" value="Unassembled WGS sequence"/>
</dbReference>
<evidence type="ECO:0000256" key="1">
    <source>
        <dbReference type="SAM" id="MobiDB-lite"/>
    </source>
</evidence>
<comment type="caution">
    <text evidence="2">The sequence shown here is derived from an EMBL/GenBank/DDBJ whole genome shotgun (WGS) entry which is preliminary data.</text>
</comment>
<name>A0A176VCQ7_MARPO</name>
<evidence type="ECO:0000313" key="2">
    <source>
        <dbReference type="EMBL" id="OAE18698.1"/>
    </source>
</evidence>
<feature type="region of interest" description="Disordered" evidence="1">
    <location>
        <begin position="162"/>
        <end position="230"/>
    </location>
</feature>
<organism evidence="2 3">
    <name type="scientific">Marchantia polymorpha subsp. ruderalis</name>
    <dbReference type="NCBI Taxonomy" id="1480154"/>
    <lineage>
        <taxon>Eukaryota</taxon>
        <taxon>Viridiplantae</taxon>
        <taxon>Streptophyta</taxon>
        <taxon>Embryophyta</taxon>
        <taxon>Marchantiophyta</taxon>
        <taxon>Marchantiopsida</taxon>
        <taxon>Marchantiidae</taxon>
        <taxon>Marchantiales</taxon>
        <taxon>Marchantiaceae</taxon>
        <taxon>Marchantia</taxon>
    </lineage>
</organism>
<feature type="region of interest" description="Disordered" evidence="1">
    <location>
        <begin position="263"/>
        <end position="298"/>
    </location>
</feature>
<proteinExistence type="predicted"/>
<accession>A0A176VCQ7</accession>
<keyword evidence="3" id="KW-1185">Reference proteome</keyword>
<dbReference type="AlphaFoldDB" id="A0A176VCQ7"/>
<reference evidence="2" key="1">
    <citation type="submission" date="2016-03" db="EMBL/GenBank/DDBJ databases">
        <title>Mechanisms controlling the formation of the plant cell surface in tip-growing cells are functionally conserved among land plants.</title>
        <authorList>
            <person name="Honkanen S."/>
            <person name="Jones V.A."/>
            <person name="Morieri G."/>
            <person name="Champion C."/>
            <person name="Hetherington A.J."/>
            <person name="Kelly S."/>
            <person name="Saint-Marcoux D."/>
            <person name="Proust H."/>
            <person name="Prescott H."/>
            <person name="Dolan L."/>
        </authorList>
    </citation>
    <scope>NUCLEOTIDE SEQUENCE [LARGE SCALE GENOMIC DNA]</scope>
    <source>
        <tissue evidence="2">Whole gametophyte</tissue>
    </source>
</reference>
<dbReference type="EMBL" id="LVLJ01004024">
    <property type="protein sequence ID" value="OAE18698.1"/>
    <property type="molecule type" value="Genomic_DNA"/>
</dbReference>
<protein>
    <submittedName>
        <fullName evidence="2">Uncharacterized protein</fullName>
    </submittedName>
</protein>
<sequence>MASRSRSSAHSHLALVITLWHDRARADCKARIQSPAAAAAAAAAVVLNQGSVLSARTRSDFLDCTSLATTRAERLGIVNPCVVPRRIRSDRLGVIGMASRGRLGFGGETRRTRTGAGLECMSRSRGAARPDAGNRMVASVLSAAAAAACLRGCQLYSPIARSDGREARGSGPESRGGVSRADERASERWCQQGTDAHGGDAQARSWRPRCSHQPSLGRVSSTAAPRQSAPAHRIRLAILASSYERQMVRRQLSATLLVTRTSPVGPIEPNSDPAQPNCSTFHPPPAPPTPSAAAAPPSSREWSFVDNVLTPPQFRIRRRQWWITLQHQDCGAMGAANAETHALRELQQQRQVGGSLSVCRPELSTSEYRAVSACLQPRTRNFVSH</sequence>
<evidence type="ECO:0000313" key="3">
    <source>
        <dbReference type="Proteomes" id="UP000077202"/>
    </source>
</evidence>